<dbReference type="Proteomes" id="UP000606008">
    <property type="component" value="Unassembled WGS sequence"/>
</dbReference>
<gene>
    <name evidence="2" type="ORF">F7231_25735</name>
</gene>
<evidence type="ECO:0000313" key="3">
    <source>
        <dbReference type="Proteomes" id="UP000606008"/>
    </source>
</evidence>
<dbReference type="SUPFAM" id="SSF56935">
    <property type="entry name" value="Porins"/>
    <property type="match status" value="1"/>
</dbReference>
<keyword evidence="1" id="KW-0732">Signal</keyword>
<feature type="chain" id="PRO_5046639181" description="Porin" evidence="1">
    <location>
        <begin position="20"/>
        <end position="445"/>
    </location>
</feature>
<comment type="caution">
    <text evidence="2">The sequence shown here is derived from an EMBL/GenBank/DDBJ whole genome shotgun (WGS) entry which is preliminary data.</text>
</comment>
<feature type="signal peptide" evidence="1">
    <location>
        <begin position="1"/>
        <end position="19"/>
    </location>
</feature>
<reference evidence="3" key="2">
    <citation type="submission" date="2023-07" db="EMBL/GenBank/DDBJ databases">
        <authorList>
            <person name="Jung D.-H."/>
        </authorList>
    </citation>
    <scope>NUCLEOTIDE SEQUENCE [LARGE SCALE GENOMIC DNA]</scope>
    <source>
        <strain evidence="3">JA-25</strain>
    </source>
</reference>
<dbReference type="Gene3D" id="2.40.160.10">
    <property type="entry name" value="Porin"/>
    <property type="match status" value="1"/>
</dbReference>
<proteinExistence type="predicted"/>
<protein>
    <recommendedName>
        <fullName evidence="4">Porin</fullName>
    </recommendedName>
</protein>
<accession>A0ABX0QMB1</accession>
<dbReference type="InterPro" id="IPR023614">
    <property type="entry name" value="Porin_dom_sf"/>
</dbReference>
<evidence type="ECO:0000313" key="2">
    <source>
        <dbReference type="EMBL" id="NID13595.1"/>
    </source>
</evidence>
<evidence type="ECO:0008006" key="4">
    <source>
        <dbReference type="Google" id="ProtNLM"/>
    </source>
</evidence>
<keyword evidence="3" id="KW-1185">Reference proteome</keyword>
<reference evidence="3" key="1">
    <citation type="submission" date="2019-09" db="EMBL/GenBank/DDBJ databases">
        <authorList>
            <person name="Jung D.-H."/>
        </authorList>
    </citation>
    <scope>NUCLEOTIDE SEQUENCE [LARGE SCALE GENOMIC DNA]</scope>
    <source>
        <strain evidence="3">JA-25</strain>
    </source>
</reference>
<name>A0ABX0QMB1_9BACT</name>
<sequence>MKTLYFLIGSVLMQVAAYAQPDAARPVSTSVTTTSAVTVTKPIPADSTPMPKAFADLFYRDSTLRKGKQEKGALKINMDATYDRPFLTSTKAPVSIGGYLEANTQYMQTNGKTDGLSFQARRMTIFLASSINRRIKFLSEIEFEDGTKEINIEFAAMDIELTPLLNLRGGIIMNPIGSFNQNHDGPKWEFIDRPISSVTIIPSTWSNVGFGLYGKKYTANWVWAYEAYLTNGFDDQIIANGQNRTFLPATKANRDRFDESFNGVPLVTLKTAFKRRKWGEIGLSWMGGVYNKFQIDGLVLDQRRRVDVWALDFNTTLPTGTFINSEFVWASINVPATYTQQFGRMQQGGWIDIVHPLVKKTMFGWKKAVVNAALRVERVDYNVGTFAETGDPLRDDLWAIVPGLSFRPSPTTVIRANYRYHWQTDLLGNPPARTAGFQFGFSTYF</sequence>
<organism evidence="2 3">
    <name type="scientific">Fibrivirga algicola</name>
    <dbReference type="NCBI Taxonomy" id="2950420"/>
    <lineage>
        <taxon>Bacteria</taxon>
        <taxon>Pseudomonadati</taxon>
        <taxon>Bacteroidota</taxon>
        <taxon>Cytophagia</taxon>
        <taxon>Cytophagales</taxon>
        <taxon>Spirosomataceae</taxon>
        <taxon>Fibrivirga</taxon>
    </lineage>
</organism>
<evidence type="ECO:0000256" key="1">
    <source>
        <dbReference type="SAM" id="SignalP"/>
    </source>
</evidence>
<dbReference type="EMBL" id="WAEL01000013">
    <property type="protein sequence ID" value="NID13595.1"/>
    <property type="molecule type" value="Genomic_DNA"/>
</dbReference>